<accession>A0A6L2NZV6</accession>
<reference evidence="2" key="1">
    <citation type="journal article" date="2019" name="Sci. Rep.">
        <title>Draft genome of Tanacetum cinerariifolium, the natural source of mosquito coil.</title>
        <authorList>
            <person name="Yamashiro T."/>
            <person name="Shiraishi A."/>
            <person name="Satake H."/>
            <person name="Nakayama K."/>
        </authorList>
    </citation>
    <scope>NUCLEOTIDE SEQUENCE</scope>
</reference>
<sequence>MEREAIRNKYLVQEIASSLTYVALGVVARLILVDYSQINTLLKAQLLGLMYNNNQIRTLQQELFKGCPFLGQILTVVGVDAHNGIYPVAYDIVKAEIKAYWCWFLNLLGKDLGIEANVSYTFISDRQKHIHENMKSQFKRGMYTARATTVTEWRLFISSNWHYRDECVFNMDRRVCSCMKLETWAHVYSFKINPCNGREMWLVVESRTVIIPPIHKPQVCRPPKKRKGSVNELASQSCSSEKLSRKFKSVKCSYKAQGGASQASGSSQQSQEARQAAGVRNVSSQAVGSSQSQRQVVGVRNDLNQAREAWRGGITKPHAKAAMA</sequence>
<gene>
    <name evidence="2" type="ORF">Tci_062837</name>
</gene>
<comment type="caution">
    <text evidence="2">The sequence shown here is derived from an EMBL/GenBank/DDBJ whole genome shotgun (WGS) entry which is preliminary data.</text>
</comment>
<dbReference type="PANTHER" id="PTHR31973:SF190">
    <property type="entry name" value="MULE TRANSPOSASE DOMAIN-CONTAINING PROTEIN"/>
    <property type="match status" value="1"/>
</dbReference>
<dbReference type="EMBL" id="BKCJ010010278">
    <property type="protein sequence ID" value="GEU90859.1"/>
    <property type="molecule type" value="Genomic_DNA"/>
</dbReference>
<dbReference type="PANTHER" id="PTHR31973">
    <property type="entry name" value="POLYPROTEIN, PUTATIVE-RELATED"/>
    <property type="match status" value="1"/>
</dbReference>
<evidence type="ECO:0000256" key="1">
    <source>
        <dbReference type="SAM" id="MobiDB-lite"/>
    </source>
</evidence>
<proteinExistence type="predicted"/>
<organism evidence="2">
    <name type="scientific">Tanacetum cinerariifolium</name>
    <name type="common">Dalmatian daisy</name>
    <name type="synonym">Chrysanthemum cinerariifolium</name>
    <dbReference type="NCBI Taxonomy" id="118510"/>
    <lineage>
        <taxon>Eukaryota</taxon>
        <taxon>Viridiplantae</taxon>
        <taxon>Streptophyta</taxon>
        <taxon>Embryophyta</taxon>
        <taxon>Tracheophyta</taxon>
        <taxon>Spermatophyta</taxon>
        <taxon>Magnoliopsida</taxon>
        <taxon>eudicotyledons</taxon>
        <taxon>Gunneridae</taxon>
        <taxon>Pentapetalae</taxon>
        <taxon>asterids</taxon>
        <taxon>campanulids</taxon>
        <taxon>Asterales</taxon>
        <taxon>Asteraceae</taxon>
        <taxon>Asteroideae</taxon>
        <taxon>Anthemideae</taxon>
        <taxon>Anthemidinae</taxon>
        <taxon>Tanacetum</taxon>
    </lineage>
</organism>
<protein>
    <submittedName>
        <fullName evidence="2">Transposase, mutator type</fullName>
    </submittedName>
</protein>
<evidence type="ECO:0000313" key="2">
    <source>
        <dbReference type="EMBL" id="GEU90859.1"/>
    </source>
</evidence>
<name>A0A6L2NZV6_TANCI</name>
<feature type="region of interest" description="Disordered" evidence="1">
    <location>
        <begin position="259"/>
        <end position="300"/>
    </location>
</feature>
<dbReference type="AlphaFoldDB" id="A0A6L2NZV6"/>